<dbReference type="EMBL" id="GBRH01268796">
    <property type="protein sequence ID" value="JAD29099.1"/>
    <property type="molecule type" value="Transcribed_RNA"/>
</dbReference>
<accession>A0A0A8YQH4</accession>
<name>A0A0A8YQH4_ARUDO</name>
<evidence type="ECO:0000313" key="1">
    <source>
        <dbReference type="EMBL" id="JAD29099.1"/>
    </source>
</evidence>
<reference evidence="1" key="2">
    <citation type="journal article" date="2015" name="Data Brief">
        <title>Shoot transcriptome of the giant reed, Arundo donax.</title>
        <authorList>
            <person name="Barrero R.A."/>
            <person name="Guerrero F.D."/>
            <person name="Moolhuijzen P."/>
            <person name="Goolsby J.A."/>
            <person name="Tidwell J."/>
            <person name="Bellgard S.E."/>
            <person name="Bellgard M.I."/>
        </authorList>
    </citation>
    <scope>NUCLEOTIDE SEQUENCE</scope>
    <source>
        <tissue evidence="1">Shoot tissue taken approximately 20 cm above the soil surface</tissue>
    </source>
</reference>
<reference evidence="1" key="1">
    <citation type="submission" date="2014-09" db="EMBL/GenBank/DDBJ databases">
        <authorList>
            <person name="Magalhaes I.L.F."/>
            <person name="Oliveira U."/>
            <person name="Santos F.R."/>
            <person name="Vidigal T.H.D.A."/>
            <person name="Brescovit A.D."/>
            <person name="Santos A.J."/>
        </authorList>
    </citation>
    <scope>NUCLEOTIDE SEQUENCE</scope>
    <source>
        <tissue evidence="1">Shoot tissue taken approximately 20 cm above the soil surface</tissue>
    </source>
</reference>
<proteinExistence type="predicted"/>
<dbReference type="AlphaFoldDB" id="A0A0A8YQH4"/>
<sequence>MVGAHSISSLATMPHLACYAASNSLWWFGPSILMLAERIEREVGLGLNETKGKHEVISLGL</sequence>
<protein>
    <submittedName>
        <fullName evidence="1">Uncharacterized protein</fullName>
    </submittedName>
</protein>
<organism evidence="1">
    <name type="scientific">Arundo donax</name>
    <name type="common">Giant reed</name>
    <name type="synonym">Donax arundinaceus</name>
    <dbReference type="NCBI Taxonomy" id="35708"/>
    <lineage>
        <taxon>Eukaryota</taxon>
        <taxon>Viridiplantae</taxon>
        <taxon>Streptophyta</taxon>
        <taxon>Embryophyta</taxon>
        <taxon>Tracheophyta</taxon>
        <taxon>Spermatophyta</taxon>
        <taxon>Magnoliopsida</taxon>
        <taxon>Liliopsida</taxon>
        <taxon>Poales</taxon>
        <taxon>Poaceae</taxon>
        <taxon>PACMAD clade</taxon>
        <taxon>Arundinoideae</taxon>
        <taxon>Arundineae</taxon>
        <taxon>Arundo</taxon>
    </lineage>
</organism>